<dbReference type="GO" id="GO:0006529">
    <property type="term" value="P:asparagine biosynthetic process"/>
    <property type="evidence" value="ECO:0007669"/>
    <property type="project" value="InterPro"/>
</dbReference>
<evidence type="ECO:0000256" key="3">
    <source>
        <dbReference type="ARBA" id="ARBA00048741"/>
    </source>
</evidence>
<dbReference type="Gene3D" id="3.40.50.620">
    <property type="entry name" value="HUPs"/>
    <property type="match status" value="1"/>
</dbReference>
<dbReference type="Pfam" id="PF13537">
    <property type="entry name" value="GATase_7"/>
    <property type="match status" value="1"/>
</dbReference>
<evidence type="ECO:0000256" key="2">
    <source>
        <dbReference type="ARBA" id="ARBA00012737"/>
    </source>
</evidence>
<dbReference type="OrthoDB" id="9763290at2"/>
<sequence>MNLLFAHIGRDHGVIDGRRSAAAVSASGLIIRRHHDDGIALLLQAGAAGPSSRPPRPLPCRPGPDGSVTLFDGALYNAAELAATLDHPAGTEAAALAATALARQGEAAPAAWVGDFAAIRWHPARRELIAAIDQMGGRPLFYCCRPDGILLASRIDTLLAHPAVPRGLDPEILGLTLVAAAHRRPNRTVHTAIDMLPPGHGLTWSDGRLRLWRYWQPDPTRRIRFRRDDEYVEAARHLLEQAVACRLPAGDEPLLCHLTAGLDSTAVATTAARLRDPAPLHTVTLRPQPMAVLPEAPGLIQDEWDGARLVPPLYPNMVPHHLVAPVPTEADEDPGGRFHRRDWPMSWLFSDGLYHPAPDLARDLGARVVLTGEGGNLSLSWDGRLAMADQLRHLRLRGLATNLAGRARQGKSPLREFLGWALLPALPPELRLAVKRLRGRPELWRERSALAPSLGERLAEGRLTRHAPRRSASRDADMRIELIEKNTFLKLAHSGHMWADPADRRHPLTDVRLVDFCLGLPAEQYLNRGRDRWLARRVLAGRLPQAVLDERRTGRENADWFQRMTIRRDWMMAEIERCEASPLAREVLDLPRIRRLIEAWPADATPASRPETMLPLLHAVGRGLRVGQFIYRAEGGNG</sequence>
<evidence type="ECO:0000259" key="5">
    <source>
        <dbReference type="Pfam" id="PF13537"/>
    </source>
</evidence>
<dbReference type="InterPro" id="IPR029055">
    <property type="entry name" value="Ntn_hydrolases_N"/>
</dbReference>
<gene>
    <name evidence="6" type="ORF">AUP44_11715</name>
</gene>
<feature type="domain" description="Asparagine synthetase" evidence="4">
    <location>
        <begin position="235"/>
        <end position="286"/>
    </location>
</feature>
<dbReference type="SUPFAM" id="SSF52402">
    <property type="entry name" value="Adenine nucleotide alpha hydrolases-like"/>
    <property type="match status" value="1"/>
</dbReference>
<dbReference type="InterPro" id="IPR001962">
    <property type="entry name" value="Asn_synthase"/>
</dbReference>
<dbReference type="Gene3D" id="3.60.20.10">
    <property type="entry name" value="Glutamine Phosphoribosylpyrophosphate, subunit 1, domain 1"/>
    <property type="match status" value="1"/>
</dbReference>
<comment type="caution">
    <text evidence="6">The sequence shown here is derived from an EMBL/GenBank/DDBJ whole genome shotgun (WGS) entry which is preliminary data.</text>
</comment>
<dbReference type="InterPro" id="IPR017932">
    <property type="entry name" value="GATase_2_dom"/>
</dbReference>
<reference evidence="6 7" key="1">
    <citation type="submission" date="2015-12" db="EMBL/GenBank/DDBJ databases">
        <title>Genome sequence of Tistrella mobilis MCCC 1A02139.</title>
        <authorList>
            <person name="Lu L."/>
            <person name="Lai Q."/>
            <person name="Shao Z."/>
            <person name="Qian P."/>
        </authorList>
    </citation>
    <scope>NUCLEOTIDE SEQUENCE [LARGE SCALE GENOMIC DNA]</scope>
    <source>
        <strain evidence="6 7">MCCC 1A02139</strain>
    </source>
</reference>
<dbReference type="GeneID" id="97242862"/>
<dbReference type="Pfam" id="PF00733">
    <property type="entry name" value="Asn_synthase"/>
    <property type="match status" value="2"/>
</dbReference>
<dbReference type="AlphaFoldDB" id="A0A162K9J4"/>
<dbReference type="SUPFAM" id="SSF56235">
    <property type="entry name" value="N-terminal nucleophile aminohydrolases (Ntn hydrolases)"/>
    <property type="match status" value="1"/>
</dbReference>
<evidence type="ECO:0000313" key="7">
    <source>
        <dbReference type="Proteomes" id="UP000075787"/>
    </source>
</evidence>
<organism evidence="6 7">
    <name type="scientific">Tistrella mobilis</name>
    <dbReference type="NCBI Taxonomy" id="171437"/>
    <lineage>
        <taxon>Bacteria</taxon>
        <taxon>Pseudomonadati</taxon>
        <taxon>Pseudomonadota</taxon>
        <taxon>Alphaproteobacteria</taxon>
        <taxon>Geminicoccales</taxon>
        <taxon>Geminicoccaceae</taxon>
        <taxon>Tistrella</taxon>
    </lineage>
</organism>
<dbReference type="Proteomes" id="UP000075787">
    <property type="component" value="Unassembled WGS sequence"/>
</dbReference>
<dbReference type="InterPro" id="IPR051786">
    <property type="entry name" value="ASN_synthetase/amidase"/>
</dbReference>
<feature type="domain" description="Asparagine synthetase" evidence="4">
    <location>
        <begin position="360"/>
        <end position="610"/>
    </location>
</feature>
<protein>
    <recommendedName>
        <fullName evidence="2">asparagine synthase (glutamine-hydrolyzing)</fullName>
        <ecNumber evidence="2">6.3.5.4</ecNumber>
    </recommendedName>
</protein>
<accession>A0A162K9J4</accession>
<evidence type="ECO:0000313" key="6">
    <source>
        <dbReference type="EMBL" id="KYO50750.1"/>
    </source>
</evidence>
<dbReference type="EC" id="6.3.5.4" evidence="2"/>
<name>A0A162K9J4_9PROT</name>
<evidence type="ECO:0000256" key="1">
    <source>
        <dbReference type="ARBA" id="ARBA00005187"/>
    </source>
</evidence>
<dbReference type="PANTHER" id="PTHR43284:SF1">
    <property type="entry name" value="ASPARAGINE SYNTHETASE"/>
    <property type="match status" value="1"/>
</dbReference>
<proteinExistence type="predicted"/>
<dbReference type="EMBL" id="LPZR01000193">
    <property type="protein sequence ID" value="KYO50750.1"/>
    <property type="molecule type" value="Genomic_DNA"/>
</dbReference>
<feature type="domain" description="Glutamine amidotransferase type-2" evidence="5">
    <location>
        <begin position="68"/>
        <end position="160"/>
    </location>
</feature>
<evidence type="ECO:0000259" key="4">
    <source>
        <dbReference type="Pfam" id="PF00733"/>
    </source>
</evidence>
<comment type="catalytic activity">
    <reaction evidence="3">
        <text>L-aspartate + L-glutamine + ATP + H2O = L-asparagine + L-glutamate + AMP + diphosphate + H(+)</text>
        <dbReference type="Rhea" id="RHEA:12228"/>
        <dbReference type="ChEBI" id="CHEBI:15377"/>
        <dbReference type="ChEBI" id="CHEBI:15378"/>
        <dbReference type="ChEBI" id="CHEBI:29985"/>
        <dbReference type="ChEBI" id="CHEBI:29991"/>
        <dbReference type="ChEBI" id="CHEBI:30616"/>
        <dbReference type="ChEBI" id="CHEBI:33019"/>
        <dbReference type="ChEBI" id="CHEBI:58048"/>
        <dbReference type="ChEBI" id="CHEBI:58359"/>
        <dbReference type="ChEBI" id="CHEBI:456215"/>
        <dbReference type="EC" id="6.3.5.4"/>
    </reaction>
</comment>
<dbReference type="RefSeq" id="WP_062767593.1">
    <property type="nucleotide sequence ID" value="NZ_CP121045.1"/>
</dbReference>
<dbReference type="GO" id="GO:0004066">
    <property type="term" value="F:asparagine synthase (glutamine-hydrolyzing) activity"/>
    <property type="evidence" value="ECO:0007669"/>
    <property type="project" value="UniProtKB-EC"/>
</dbReference>
<comment type="pathway">
    <text evidence="1">Amino-acid biosynthesis; L-asparagine biosynthesis; L-asparagine from L-aspartate (L-Gln route): step 1/1.</text>
</comment>
<dbReference type="PANTHER" id="PTHR43284">
    <property type="entry name" value="ASPARAGINE SYNTHETASE (GLUTAMINE-HYDROLYZING)"/>
    <property type="match status" value="1"/>
</dbReference>
<dbReference type="InterPro" id="IPR014729">
    <property type="entry name" value="Rossmann-like_a/b/a_fold"/>
</dbReference>